<reference evidence="17" key="1">
    <citation type="submission" date="2018-05" db="EMBL/GenBank/DDBJ databases">
        <authorList>
            <person name="Lanie J.A."/>
            <person name="Ng W.-L."/>
            <person name="Kazmierczak K.M."/>
            <person name="Andrzejewski T.M."/>
            <person name="Davidsen T.M."/>
            <person name="Wayne K.J."/>
            <person name="Tettelin H."/>
            <person name="Glass J.I."/>
            <person name="Rusch D."/>
            <person name="Podicherti R."/>
            <person name="Tsui H.-C.T."/>
            <person name="Winkler M.E."/>
        </authorList>
    </citation>
    <scope>NUCLEOTIDE SEQUENCE</scope>
</reference>
<comment type="subcellular location">
    <subcellularLocation>
        <location evidence="1">Cell membrane</location>
        <topology evidence="1">Multi-pass membrane protein</topology>
    </subcellularLocation>
</comment>
<dbReference type="SMART" id="SM00843">
    <property type="entry name" value="Ftsk_gamma"/>
    <property type="match status" value="1"/>
</dbReference>
<comment type="similarity">
    <text evidence="2">Belongs to the FtsK/SpoIIIE/SftA family.</text>
</comment>
<dbReference type="InterPro" id="IPR027417">
    <property type="entry name" value="P-loop_NTPase"/>
</dbReference>
<evidence type="ECO:0000256" key="15">
    <source>
        <dbReference type="SAM" id="Phobius"/>
    </source>
</evidence>
<keyword evidence="6" id="KW-0547">Nucleotide-binding</keyword>
<dbReference type="InterPro" id="IPR041027">
    <property type="entry name" value="FtsK_alpha"/>
</dbReference>
<feature type="region of interest" description="Disordered" evidence="14">
    <location>
        <begin position="186"/>
        <end position="290"/>
    </location>
</feature>
<keyword evidence="7" id="KW-0159">Chromosome partition</keyword>
<dbReference type="GO" id="GO:0003677">
    <property type="term" value="F:DNA binding"/>
    <property type="evidence" value="ECO:0007669"/>
    <property type="project" value="UniProtKB-KW"/>
</dbReference>
<dbReference type="EMBL" id="UINC01001701">
    <property type="protein sequence ID" value="SUZ86809.1"/>
    <property type="molecule type" value="Genomic_DNA"/>
</dbReference>
<feature type="domain" description="FtsK" evidence="16">
    <location>
        <begin position="456"/>
        <end position="654"/>
    </location>
</feature>
<accession>A0A381R7N2</accession>
<feature type="compositionally biased region" description="Basic and acidic residues" evidence="14">
    <location>
        <begin position="275"/>
        <end position="290"/>
    </location>
</feature>
<dbReference type="Gene3D" id="3.30.980.40">
    <property type="match status" value="1"/>
</dbReference>
<protein>
    <recommendedName>
        <fullName evidence="16">FtsK domain-containing protein</fullName>
    </recommendedName>
</protein>
<evidence type="ECO:0000256" key="1">
    <source>
        <dbReference type="ARBA" id="ARBA00004651"/>
    </source>
</evidence>
<dbReference type="InterPro" id="IPR036390">
    <property type="entry name" value="WH_DNA-bd_sf"/>
</dbReference>
<dbReference type="PROSITE" id="PS50901">
    <property type="entry name" value="FTSK"/>
    <property type="match status" value="1"/>
</dbReference>
<evidence type="ECO:0000256" key="4">
    <source>
        <dbReference type="ARBA" id="ARBA00022618"/>
    </source>
</evidence>
<dbReference type="GO" id="GO:0051301">
    <property type="term" value="P:cell division"/>
    <property type="evidence" value="ECO:0007669"/>
    <property type="project" value="UniProtKB-KW"/>
</dbReference>
<comment type="subunit">
    <text evidence="13">Homohexamer. Forms a ring that surrounds DNA.</text>
</comment>
<sequence length="802" mass="88690">MENERRLEILGILTIALSVFILVSLSGYNPSEEPSISSNVQVTNPMGILGIFTSHLFIKLGFGFSTIIIPLLGFVWGWFLFSKKELTEIIRGSAYGLGIMVLISVTVGVLSIQVTGEEPVSYLGSGLVGGVLAELFLDWLSIWGTALFLIAGYLMVIRGYFNLDYYGPFASGKEKWETWRTKEAQKKKQEEKEDAKRKHTQDLKSKIDAQKERDSTANEAKDQEPEQLNIDPEETETVQETEYPEEEIEDDSDVRDDHFIAGKSPGVVADQAGPEEYKSEDHEPELEKGSKEDLNIEEIAKTEEVDIDAVVERQKPKRKYQLPSSELLANPVTISDNLSRDELVERANYLTQSMSTFGVEGKVVNVHPGPIITLFEVEPAEGIRVNKFVQLADDLARVMKASSVRVIAPIPGKSSVGIEIPNKNPATVYFKSVVNSQEFAEASSLLTLAIGKTTSGEISTLNLAKMPHLLIAGTTGSGKSVCINTIICSILYRATPDEVKFVMIDPKKVEMTLFKELDGYHLLKMEDIPEPIVTSVDNAILALRALEKEMDRRYNVLADAVVRNISEYNEKMKKDDEPIMPYIVLVVDELADLMMLSGKDVEAPIARLAQLARAVGIHLVIATQRPSVDVITGVIKANFSSRIAFQVASKIDSRTIIDQQGADKLIGRGDMLHLGTGSSDVIRMHNAFLSLEEIEAVMNHISDQPKPEEIILPSVREAQVSDFGIDGGETGTDELFNEAIALVITHQQGSISLLQRRLKVGYSRAARLIDEMEQTGVVGPFTGSKAREVLVDETYLEMIRDS</sequence>
<dbReference type="PANTHER" id="PTHR22683:SF41">
    <property type="entry name" value="DNA TRANSLOCASE FTSK"/>
    <property type="match status" value="1"/>
</dbReference>
<dbReference type="PANTHER" id="PTHR22683">
    <property type="entry name" value="SPORULATION PROTEIN RELATED"/>
    <property type="match status" value="1"/>
</dbReference>
<dbReference type="Pfam" id="PF09397">
    <property type="entry name" value="FtsK_gamma"/>
    <property type="match status" value="1"/>
</dbReference>
<evidence type="ECO:0000256" key="5">
    <source>
        <dbReference type="ARBA" id="ARBA00022692"/>
    </source>
</evidence>
<organism evidence="17">
    <name type="scientific">marine metagenome</name>
    <dbReference type="NCBI Taxonomy" id="408172"/>
    <lineage>
        <taxon>unclassified sequences</taxon>
        <taxon>metagenomes</taxon>
        <taxon>ecological metagenomes</taxon>
    </lineage>
</organism>
<feature type="transmembrane region" description="Helical" evidence="15">
    <location>
        <begin position="48"/>
        <end position="81"/>
    </location>
</feature>
<dbReference type="InterPro" id="IPR050206">
    <property type="entry name" value="FtsK/SpoIIIE/SftA"/>
</dbReference>
<evidence type="ECO:0000313" key="17">
    <source>
        <dbReference type="EMBL" id="SUZ86809.1"/>
    </source>
</evidence>
<evidence type="ECO:0000256" key="3">
    <source>
        <dbReference type="ARBA" id="ARBA00022475"/>
    </source>
</evidence>
<evidence type="ECO:0000256" key="12">
    <source>
        <dbReference type="ARBA" id="ARBA00023306"/>
    </source>
</evidence>
<dbReference type="Gene3D" id="1.10.10.10">
    <property type="entry name" value="Winged helix-like DNA-binding domain superfamily/Winged helix DNA-binding domain"/>
    <property type="match status" value="1"/>
</dbReference>
<feature type="compositionally biased region" description="Acidic residues" evidence="14">
    <location>
        <begin position="231"/>
        <end position="254"/>
    </location>
</feature>
<keyword evidence="3" id="KW-1003">Cell membrane</keyword>
<dbReference type="Pfam" id="PF13491">
    <property type="entry name" value="FtsK_4TM"/>
    <property type="match status" value="1"/>
</dbReference>
<dbReference type="InterPro" id="IPR018541">
    <property type="entry name" value="Ftsk_gamma"/>
</dbReference>
<keyword evidence="9 15" id="KW-1133">Transmembrane helix</keyword>
<keyword evidence="10" id="KW-0238">DNA-binding</keyword>
<dbReference type="InterPro" id="IPR002543">
    <property type="entry name" value="FtsK_dom"/>
</dbReference>
<dbReference type="SMART" id="SM00382">
    <property type="entry name" value="AAA"/>
    <property type="match status" value="1"/>
</dbReference>
<feature type="transmembrane region" description="Helical" evidence="15">
    <location>
        <begin position="7"/>
        <end position="28"/>
    </location>
</feature>
<dbReference type="CDD" id="cd01127">
    <property type="entry name" value="TrwB_TraG_TraD_VirD4"/>
    <property type="match status" value="1"/>
</dbReference>
<keyword evidence="8" id="KW-0067">ATP-binding</keyword>
<dbReference type="InterPro" id="IPR025199">
    <property type="entry name" value="FtsK_4TM"/>
</dbReference>
<keyword evidence="12" id="KW-0131">Cell cycle</keyword>
<dbReference type="GO" id="GO:0005524">
    <property type="term" value="F:ATP binding"/>
    <property type="evidence" value="ECO:0007669"/>
    <property type="project" value="UniProtKB-KW"/>
</dbReference>
<feature type="transmembrane region" description="Helical" evidence="15">
    <location>
        <begin position="136"/>
        <end position="156"/>
    </location>
</feature>
<dbReference type="GO" id="GO:0007059">
    <property type="term" value="P:chromosome segregation"/>
    <property type="evidence" value="ECO:0007669"/>
    <property type="project" value="UniProtKB-KW"/>
</dbReference>
<evidence type="ECO:0000256" key="7">
    <source>
        <dbReference type="ARBA" id="ARBA00022829"/>
    </source>
</evidence>
<evidence type="ECO:0000256" key="6">
    <source>
        <dbReference type="ARBA" id="ARBA00022741"/>
    </source>
</evidence>
<dbReference type="SUPFAM" id="SSF52540">
    <property type="entry name" value="P-loop containing nucleoside triphosphate hydrolases"/>
    <property type="match status" value="1"/>
</dbReference>
<evidence type="ECO:0000256" key="13">
    <source>
        <dbReference type="ARBA" id="ARBA00025923"/>
    </source>
</evidence>
<evidence type="ECO:0000259" key="16">
    <source>
        <dbReference type="PROSITE" id="PS50901"/>
    </source>
</evidence>
<evidence type="ECO:0000256" key="14">
    <source>
        <dbReference type="SAM" id="MobiDB-lite"/>
    </source>
</evidence>
<keyword evidence="4" id="KW-0132">Cell division</keyword>
<name>A0A381R7N2_9ZZZZ</name>
<dbReference type="SUPFAM" id="SSF46785">
    <property type="entry name" value="Winged helix' DNA-binding domain"/>
    <property type="match status" value="1"/>
</dbReference>
<evidence type="ECO:0000256" key="2">
    <source>
        <dbReference type="ARBA" id="ARBA00006474"/>
    </source>
</evidence>
<dbReference type="Pfam" id="PF01580">
    <property type="entry name" value="FtsK_SpoIIIE"/>
    <property type="match status" value="1"/>
</dbReference>
<dbReference type="InterPro" id="IPR036388">
    <property type="entry name" value="WH-like_DNA-bd_sf"/>
</dbReference>
<evidence type="ECO:0000256" key="10">
    <source>
        <dbReference type="ARBA" id="ARBA00023125"/>
    </source>
</evidence>
<dbReference type="GO" id="GO:0005886">
    <property type="term" value="C:plasma membrane"/>
    <property type="evidence" value="ECO:0007669"/>
    <property type="project" value="UniProtKB-SubCell"/>
</dbReference>
<dbReference type="InterPro" id="IPR003593">
    <property type="entry name" value="AAA+_ATPase"/>
</dbReference>
<keyword evidence="11 15" id="KW-0472">Membrane</keyword>
<feature type="compositionally biased region" description="Basic and acidic residues" evidence="14">
    <location>
        <begin position="186"/>
        <end position="224"/>
    </location>
</feature>
<dbReference type="Gene3D" id="3.40.50.300">
    <property type="entry name" value="P-loop containing nucleotide triphosphate hydrolases"/>
    <property type="match status" value="1"/>
</dbReference>
<gene>
    <name evidence="17" type="ORF">METZ01_LOCUS39663</name>
</gene>
<feature type="transmembrane region" description="Helical" evidence="15">
    <location>
        <begin position="93"/>
        <end position="116"/>
    </location>
</feature>
<keyword evidence="5 15" id="KW-0812">Transmembrane</keyword>
<dbReference type="AlphaFoldDB" id="A0A381R7N2"/>
<evidence type="ECO:0000256" key="11">
    <source>
        <dbReference type="ARBA" id="ARBA00023136"/>
    </source>
</evidence>
<evidence type="ECO:0000256" key="9">
    <source>
        <dbReference type="ARBA" id="ARBA00022989"/>
    </source>
</evidence>
<evidence type="ECO:0000256" key="8">
    <source>
        <dbReference type="ARBA" id="ARBA00022840"/>
    </source>
</evidence>
<proteinExistence type="inferred from homology"/>
<dbReference type="Pfam" id="PF17854">
    <property type="entry name" value="FtsK_alpha"/>
    <property type="match status" value="1"/>
</dbReference>